<reference evidence="2 3" key="2">
    <citation type="submission" date="2017-10" db="EMBL/GenBank/DDBJ databases">
        <title>Genome analyses suggest a sexual origin of heterokaryosis in a supposedly ancient asexual fungus.</title>
        <authorList>
            <person name="Corradi N."/>
            <person name="Sedzielewska K."/>
            <person name="Noel J."/>
            <person name="Charron P."/>
            <person name="Farinelli L."/>
            <person name="Marton T."/>
            <person name="Kruger M."/>
            <person name="Pelin A."/>
            <person name="Brachmann A."/>
            <person name="Corradi N."/>
        </authorList>
    </citation>
    <scope>NUCLEOTIDE SEQUENCE [LARGE SCALE GENOMIC DNA]</scope>
    <source>
        <strain evidence="2 3">A1</strain>
    </source>
</reference>
<gene>
    <name evidence="2" type="ORF">RhiirA1_509960</name>
</gene>
<sequence length="248" mass="28075">SNKSKSSKTNYGSRLITSKFYNFEHLPSLEPKNATEAFHSKPYAFNLSDSNKSSTLKIKKYFKDLSKNLTDKFKSLRINSENDDNRNENELLQQANNNINTNHYNMKSNSIDLSTRNIFAYNSSETIILNSSREYSNTCAYDSSVLIDMSNSIREFSNTCAHDSSVLIDMSNSSREYSNTCAHDSSVLIGIINSSREYSIGNISSKDLAESSRTNRITAEKDYVGITNSEDQDELEIPDEKNLNRRLG</sequence>
<evidence type="ECO:0000313" key="3">
    <source>
        <dbReference type="Proteomes" id="UP000232688"/>
    </source>
</evidence>
<accession>A0A2N0QRF7</accession>
<dbReference type="EMBL" id="LLXH01004008">
    <property type="protein sequence ID" value="PKC53636.1"/>
    <property type="molecule type" value="Genomic_DNA"/>
</dbReference>
<organism evidence="2 3">
    <name type="scientific">Rhizophagus irregularis</name>
    <dbReference type="NCBI Taxonomy" id="588596"/>
    <lineage>
        <taxon>Eukaryota</taxon>
        <taxon>Fungi</taxon>
        <taxon>Fungi incertae sedis</taxon>
        <taxon>Mucoromycota</taxon>
        <taxon>Glomeromycotina</taxon>
        <taxon>Glomeromycetes</taxon>
        <taxon>Glomerales</taxon>
        <taxon>Glomeraceae</taxon>
        <taxon>Rhizophagus</taxon>
    </lineage>
</organism>
<name>A0A2N0QRF7_9GLOM</name>
<dbReference type="VEuPathDB" id="FungiDB:RhiirFUN_006236"/>
<evidence type="ECO:0000313" key="2">
    <source>
        <dbReference type="EMBL" id="PKC53636.1"/>
    </source>
</evidence>
<feature type="compositionally biased region" description="Basic and acidic residues" evidence="1">
    <location>
        <begin position="238"/>
        <end position="248"/>
    </location>
</feature>
<feature type="non-terminal residue" evidence="2">
    <location>
        <position position="1"/>
    </location>
</feature>
<proteinExistence type="predicted"/>
<protein>
    <submittedName>
        <fullName evidence="2">Uncharacterized protein</fullName>
    </submittedName>
</protein>
<feature type="region of interest" description="Disordered" evidence="1">
    <location>
        <begin position="229"/>
        <end position="248"/>
    </location>
</feature>
<dbReference type="AlphaFoldDB" id="A0A2N0QRF7"/>
<reference evidence="2 3" key="1">
    <citation type="submission" date="2017-10" db="EMBL/GenBank/DDBJ databases">
        <title>Extensive intraspecific genome diversity in a model arbuscular mycorrhizal fungus.</title>
        <authorList>
            <person name="Chen E.C.H."/>
            <person name="Morin E."/>
            <person name="Baudet D."/>
            <person name="Noel J."/>
            <person name="Ndikumana S."/>
            <person name="Charron P."/>
            <person name="St-Onge C."/>
            <person name="Giorgi J."/>
            <person name="Grigoriev I.V."/>
            <person name="Roux C."/>
            <person name="Martin F.M."/>
            <person name="Corradi N."/>
        </authorList>
    </citation>
    <scope>NUCLEOTIDE SEQUENCE [LARGE SCALE GENOMIC DNA]</scope>
    <source>
        <strain evidence="2 3">A1</strain>
    </source>
</reference>
<comment type="caution">
    <text evidence="2">The sequence shown here is derived from an EMBL/GenBank/DDBJ whole genome shotgun (WGS) entry which is preliminary data.</text>
</comment>
<evidence type="ECO:0000256" key="1">
    <source>
        <dbReference type="SAM" id="MobiDB-lite"/>
    </source>
</evidence>
<dbReference type="VEuPathDB" id="FungiDB:RhiirA1_509960"/>
<dbReference type="Proteomes" id="UP000232688">
    <property type="component" value="Unassembled WGS sequence"/>
</dbReference>